<evidence type="ECO:0000313" key="2">
    <source>
        <dbReference type="Proteomes" id="UP000821865"/>
    </source>
</evidence>
<keyword evidence="2" id="KW-1185">Reference proteome</keyword>
<organism evidence="1 2">
    <name type="scientific">Dermacentor silvarum</name>
    <name type="common">Tick</name>
    <dbReference type="NCBI Taxonomy" id="543639"/>
    <lineage>
        <taxon>Eukaryota</taxon>
        <taxon>Metazoa</taxon>
        <taxon>Ecdysozoa</taxon>
        <taxon>Arthropoda</taxon>
        <taxon>Chelicerata</taxon>
        <taxon>Arachnida</taxon>
        <taxon>Acari</taxon>
        <taxon>Parasitiformes</taxon>
        <taxon>Ixodida</taxon>
        <taxon>Ixodoidea</taxon>
        <taxon>Ixodidae</taxon>
        <taxon>Rhipicephalinae</taxon>
        <taxon>Dermacentor</taxon>
    </lineage>
</organism>
<evidence type="ECO:0000313" key="1">
    <source>
        <dbReference type="EMBL" id="KAH7933929.1"/>
    </source>
</evidence>
<gene>
    <name evidence="1" type="ORF">HPB49_019323</name>
</gene>
<accession>A0ACB8C503</accession>
<dbReference type="EMBL" id="CM023478">
    <property type="protein sequence ID" value="KAH7933929.1"/>
    <property type="molecule type" value="Genomic_DNA"/>
</dbReference>
<proteinExistence type="predicted"/>
<comment type="caution">
    <text evidence="1">The sequence shown here is derived from an EMBL/GenBank/DDBJ whole genome shotgun (WGS) entry which is preliminary data.</text>
</comment>
<dbReference type="Proteomes" id="UP000821865">
    <property type="component" value="Chromosome 9"/>
</dbReference>
<protein>
    <submittedName>
        <fullName evidence="1">Uncharacterized protein</fullName>
    </submittedName>
</protein>
<sequence length="340" mass="37973">MSVFKQVAFVRGVDKEQAVLVPHSQSAHTAQLLSGDAARKFYDDTVSQPSTSVDVVEPVTTTCAGRNHGRKTSHFKPVKPVKVSEYFIAAQSNDILELKRCLSSGVDVDVTDIFGWTALMSASFDGAAASVQYLLKNGASRYLTNAQGKTAIELAAQRGHVEVVELLCKPEKLAKTETILSTEPQAENSRRHPEQLCRVCGRYFTSSEMNTHETSIVHQFNLRRDSPPGVTHYGISENNAGFQMLLSMGWDRDKGFGPREQGRKFPVKTVLKRDRSGLGVEAATPRVTHFAPHDRAAVANVREKESREGVAQSLKRKRKEQESRSRRMKQMEIEFRRSFH</sequence>
<reference evidence="1" key="1">
    <citation type="submission" date="2020-05" db="EMBL/GenBank/DDBJ databases">
        <title>Large-scale comparative analyses of tick genomes elucidate their genetic diversity and vector capacities.</title>
        <authorList>
            <person name="Jia N."/>
            <person name="Wang J."/>
            <person name="Shi W."/>
            <person name="Du L."/>
            <person name="Sun Y."/>
            <person name="Zhan W."/>
            <person name="Jiang J."/>
            <person name="Wang Q."/>
            <person name="Zhang B."/>
            <person name="Ji P."/>
            <person name="Sakyi L.B."/>
            <person name="Cui X."/>
            <person name="Yuan T."/>
            <person name="Jiang B."/>
            <person name="Yang W."/>
            <person name="Lam T.T.-Y."/>
            <person name="Chang Q."/>
            <person name="Ding S."/>
            <person name="Wang X."/>
            <person name="Zhu J."/>
            <person name="Ruan X."/>
            <person name="Zhao L."/>
            <person name="Wei J."/>
            <person name="Que T."/>
            <person name="Du C."/>
            <person name="Cheng J."/>
            <person name="Dai P."/>
            <person name="Han X."/>
            <person name="Huang E."/>
            <person name="Gao Y."/>
            <person name="Liu J."/>
            <person name="Shao H."/>
            <person name="Ye R."/>
            <person name="Li L."/>
            <person name="Wei W."/>
            <person name="Wang X."/>
            <person name="Wang C."/>
            <person name="Yang T."/>
            <person name="Huo Q."/>
            <person name="Li W."/>
            <person name="Guo W."/>
            <person name="Chen H."/>
            <person name="Zhou L."/>
            <person name="Ni X."/>
            <person name="Tian J."/>
            <person name="Zhou Y."/>
            <person name="Sheng Y."/>
            <person name="Liu T."/>
            <person name="Pan Y."/>
            <person name="Xia L."/>
            <person name="Li J."/>
            <person name="Zhao F."/>
            <person name="Cao W."/>
        </authorList>
    </citation>
    <scope>NUCLEOTIDE SEQUENCE</scope>
    <source>
        <strain evidence="1">Dsil-2018</strain>
    </source>
</reference>
<name>A0ACB8C503_DERSI</name>